<gene>
    <name evidence="8" type="ORF">H3Z82_07725</name>
</gene>
<evidence type="ECO:0000313" key="8">
    <source>
        <dbReference type="EMBL" id="MBA6152611.1"/>
    </source>
</evidence>
<comment type="similarity">
    <text evidence="2 6">Belongs to the dTDP-4-dehydrorhamnose reductase family.</text>
</comment>
<evidence type="ECO:0000256" key="2">
    <source>
        <dbReference type="ARBA" id="ARBA00010944"/>
    </source>
</evidence>
<dbReference type="InterPro" id="IPR036291">
    <property type="entry name" value="NAD(P)-bd_dom_sf"/>
</dbReference>
<dbReference type="RefSeq" id="WP_182204434.1">
    <property type="nucleotide sequence ID" value="NZ_JACGLT010000004.1"/>
</dbReference>
<keyword evidence="9" id="KW-1185">Reference proteome</keyword>
<reference evidence="8 9" key="1">
    <citation type="submission" date="2020-07" db="EMBL/GenBank/DDBJ databases">
        <title>Bacterium isolated from marine sediment.</title>
        <authorList>
            <person name="Shang D."/>
        </authorList>
    </citation>
    <scope>NUCLEOTIDE SEQUENCE [LARGE SCALE GENOMIC DNA]</scope>
    <source>
        <strain evidence="8 9">F6074</strain>
    </source>
</reference>
<dbReference type="EMBL" id="JACGLT010000004">
    <property type="protein sequence ID" value="MBA6152611.1"/>
    <property type="molecule type" value="Genomic_DNA"/>
</dbReference>
<dbReference type="SUPFAM" id="SSF51735">
    <property type="entry name" value="NAD(P)-binding Rossmann-fold domains"/>
    <property type="match status" value="1"/>
</dbReference>
<evidence type="ECO:0000256" key="6">
    <source>
        <dbReference type="RuleBase" id="RU364082"/>
    </source>
</evidence>
<dbReference type="AlphaFoldDB" id="A0A7W2M4L2"/>
<name>A0A7W2M4L2_9FLAO</name>
<evidence type="ECO:0000256" key="4">
    <source>
        <dbReference type="ARBA" id="ARBA00017099"/>
    </source>
</evidence>
<organism evidence="8 9">
    <name type="scientific">Gelidibacter maritimus</name>
    <dbReference type="NCBI Taxonomy" id="2761487"/>
    <lineage>
        <taxon>Bacteria</taxon>
        <taxon>Pseudomonadati</taxon>
        <taxon>Bacteroidota</taxon>
        <taxon>Flavobacteriia</taxon>
        <taxon>Flavobacteriales</taxon>
        <taxon>Flavobacteriaceae</taxon>
        <taxon>Gelidibacter</taxon>
    </lineage>
</organism>
<accession>A0A7W2M4L2</accession>
<dbReference type="GO" id="GO:0048270">
    <property type="term" value="F:methionine adenosyltransferase regulator activity"/>
    <property type="evidence" value="ECO:0007669"/>
    <property type="project" value="TreeGrafter"/>
</dbReference>
<dbReference type="EC" id="1.1.1.133" evidence="3 6"/>
<evidence type="ECO:0000256" key="1">
    <source>
        <dbReference type="ARBA" id="ARBA00004781"/>
    </source>
</evidence>
<comment type="catalytic activity">
    <reaction evidence="5">
        <text>dTDP-beta-L-rhamnose + NADP(+) = dTDP-4-dehydro-beta-L-rhamnose + NADPH + H(+)</text>
        <dbReference type="Rhea" id="RHEA:21796"/>
        <dbReference type="ChEBI" id="CHEBI:15378"/>
        <dbReference type="ChEBI" id="CHEBI:57510"/>
        <dbReference type="ChEBI" id="CHEBI:57783"/>
        <dbReference type="ChEBI" id="CHEBI:58349"/>
        <dbReference type="ChEBI" id="CHEBI:62830"/>
        <dbReference type="EC" id="1.1.1.133"/>
    </reaction>
</comment>
<dbReference type="GO" id="GO:0019305">
    <property type="term" value="P:dTDP-rhamnose biosynthetic process"/>
    <property type="evidence" value="ECO:0007669"/>
    <property type="project" value="UniProtKB-UniPathway"/>
</dbReference>
<dbReference type="UniPathway" id="UPA00124"/>
<dbReference type="GO" id="GO:0006556">
    <property type="term" value="P:S-adenosylmethionine biosynthetic process"/>
    <property type="evidence" value="ECO:0007669"/>
    <property type="project" value="TreeGrafter"/>
</dbReference>
<protein>
    <recommendedName>
        <fullName evidence="4 6">dTDP-4-dehydrorhamnose reductase</fullName>
        <ecNumber evidence="3 6">1.1.1.133</ecNumber>
    </recommendedName>
</protein>
<sequence length="282" mass="32799">MKTPDNKHRILILGASGFIGNALYKELAPYFKTFGTYHISNKTYENNQHFFQYRVEEDDVFEILQAVKPSIIISCLRGDFHAQVIAHQHIAEYVATHDCKIIFFSSANVFDAYSKYPSYEDDKTLSDSIYGHFKIKIENMLLRLPKKNVVIIRLPMVFGTQSPRLKEIKNHIIEDTAIEVFPNLIMNVTTDFKMTQQVHYMINRSKHGVFHLGSSDLVHHDDFIMEMVALITSKSVRFKQVYTTNEDRYLAVMPKSNKLPKHLHMSSTELLEELDNYINYNP</sequence>
<dbReference type="PANTHER" id="PTHR10491:SF4">
    <property type="entry name" value="METHIONINE ADENOSYLTRANSFERASE 2 SUBUNIT BETA"/>
    <property type="match status" value="1"/>
</dbReference>
<evidence type="ECO:0000256" key="3">
    <source>
        <dbReference type="ARBA" id="ARBA00012929"/>
    </source>
</evidence>
<evidence type="ECO:0000256" key="5">
    <source>
        <dbReference type="ARBA" id="ARBA00048200"/>
    </source>
</evidence>
<keyword evidence="6" id="KW-0560">Oxidoreductase</keyword>
<dbReference type="Pfam" id="PF04321">
    <property type="entry name" value="RmlD_sub_bind"/>
    <property type="match status" value="1"/>
</dbReference>
<proteinExistence type="inferred from homology"/>
<comment type="pathway">
    <text evidence="1 6">Carbohydrate biosynthesis; dTDP-L-rhamnose biosynthesis.</text>
</comment>
<dbReference type="GO" id="GO:0048269">
    <property type="term" value="C:methionine adenosyltransferase complex"/>
    <property type="evidence" value="ECO:0007669"/>
    <property type="project" value="TreeGrafter"/>
</dbReference>
<dbReference type="Proteomes" id="UP000541857">
    <property type="component" value="Unassembled WGS sequence"/>
</dbReference>
<keyword evidence="6" id="KW-0521">NADP</keyword>
<feature type="domain" description="RmlD-like substrate binding" evidence="7">
    <location>
        <begin position="9"/>
        <end position="249"/>
    </location>
</feature>
<dbReference type="InterPro" id="IPR029903">
    <property type="entry name" value="RmlD-like-bd"/>
</dbReference>
<dbReference type="InterPro" id="IPR005913">
    <property type="entry name" value="dTDP_dehydrorham_reduct"/>
</dbReference>
<comment type="caution">
    <text evidence="8">The sequence shown here is derived from an EMBL/GenBank/DDBJ whole genome shotgun (WGS) entry which is preliminary data.</text>
</comment>
<evidence type="ECO:0000313" key="9">
    <source>
        <dbReference type="Proteomes" id="UP000541857"/>
    </source>
</evidence>
<dbReference type="GO" id="GO:0008831">
    <property type="term" value="F:dTDP-4-dehydrorhamnose reductase activity"/>
    <property type="evidence" value="ECO:0007669"/>
    <property type="project" value="UniProtKB-EC"/>
</dbReference>
<comment type="function">
    <text evidence="6">Catalyzes the reduction of dTDP-6-deoxy-L-lyxo-4-hexulose to yield dTDP-L-rhamnose.</text>
</comment>
<dbReference type="PANTHER" id="PTHR10491">
    <property type="entry name" value="DTDP-4-DEHYDRORHAMNOSE REDUCTASE"/>
    <property type="match status" value="1"/>
</dbReference>
<evidence type="ECO:0000259" key="7">
    <source>
        <dbReference type="Pfam" id="PF04321"/>
    </source>
</evidence>
<dbReference type="Gene3D" id="3.40.50.720">
    <property type="entry name" value="NAD(P)-binding Rossmann-like Domain"/>
    <property type="match status" value="1"/>
</dbReference>